<dbReference type="PANTHER" id="PTHR43611">
    <property type="entry name" value="ALPHA-D-GLUCOSE 1-PHOSPHATE PHOSPHATASE"/>
    <property type="match status" value="1"/>
</dbReference>
<dbReference type="InterPro" id="IPR036412">
    <property type="entry name" value="HAD-like_sf"/>
</dbReference>
<dbReference type="NCBIfam" id="TIGR01509">
    <property type="entry name" value="HAD-SF-IA-v3"/>
    <property type="match status" value="1"/>
</dbReference>
<keyword evidence="3" id="KW-1185">Reference proteome</keyword>
<dbReference type="Proteomes" id="UP001500556">
    <property type="component" value="Unassembled WGS sequence"/>
</dbReference>
<evidence type="ECO:0000256" key="1">
    <source>
        <dbReference type="SAM" id="MobiDB-lite"/>
    </source>
</evidence>
<dbReference type="InterPro" id="IPR023214">
    <property type="entry name" value="HAD_sf"/>
</dbReference>
<protein>
    <submittedName>
        <fullName evidence="2">HAD family phosphatase</fullName>
    </submittedName>
</protein>
<evidence type="ECO:0000313" key="3">
    <source>
        <dbReference type="Proteomes" id="UP001500556"/>
    </source>
</evidence>
<dbReference type="SFLD" id="SFLDG01129">
    <property type="entry name" value="C1.5:_HAD__Beta-PGM__Phosphata"/>
    <property type="match status" value="1"/>
</dbReference>
<dbReference type="PANTHER" id="PTHR43611:SF3">
    <property type="entry name" value="FLAVIN MONONUCLEOTIDE HYDROLASE 1, CHLOROPLATIC"/>
    <property type="match status" value="1"/>
</dbReference>
<comment type="caution">
    <text evidence="2">The sequence shown here is derived from an EMBL/GenBank/DDBJ whole genome shotgun (WGS) entry which is preliminary data.</text>
</comment>
<proteinExistence type="predicted"/>
<organism evidence="2 3">
    <name type="scientific">Pedococcus ginsenosidimutans</name>
    <dbReference type="NCBI Taxonomy" id="490570"/>
    <lineage>
        <taxon>Bacteria</taxon>
        <taxon>Bacillati</taxon>
        <taxon>Actinomycetota</taxon>
        <taxon>Actinomycetes</taxon>
        <taxon>Micrococcales</taxon>
        <taxon>Intrasporangiaceae</taxon>
        <taxon>Pedococcus</taxon>
    </lineage>
</organism>
<dbReference type="EMBL" id="BAABLO010000001">
    <property type="protein sequence ID" value="GAA4709474.1"/>
    <property type="molecule type" value="Genomic_DNA"/>
</dbReference>
<dbReference type="InterPro" id="IPR006439">
    <property type="entry name" value="HAD-SF_hydro_IA"/>
</dbReference>
<dbReference type="Pfam" id="PF00702">
    <property type="entry name" value="Hydrolase"/>
    <property type="match status" value="1"/>
</dbReference>
<dbReference type="RefSeq" id="WP_345500516.1">
    <property type="nucleotide sequence ID" value="NZ_BAABLO010000001.1"/>
</dbReference>
<reference evidence="3" key="1">
    <citation type="journal article" date="2019" name="Int. J. Syst. Evol. Microbiol.">
        <title>The Global Catalogue of Microorganisms (GCM) 10K type strain sequencing project: providing services to taxonomists for standard genome sequencing and annotation.</title>
        <authorList>
            <consortium name="The Broad Institute Genomics Platform"/>
            <consortium name="The Broad Institute Genome Sequencing Center for Infectious Disease"/>
            <person name="Wu L."/>
            <person name="Ma J."/>
        </authorList>
    </citation>
    <scope>NUCLEOTIDE SEQUENCE [LARGE SCALE GENOMIC DNA]</scope>
    <source>
        <strain evidence="3">JCM 18961</strain>
    </source>
</reference>
<dbReference type="Gene3D" id="3.40.50.1000">
    <property type="entry name" value="HAD superfamily/HAD-like"/>
    <property type="match status" value="1"/>
</dbReference>
<feature type="region of interest" description="Disordered" evidence="1">
    <location>
        <begin position="1"/>
        <end position="29"/>
    </location>
</feature>
<evidence type="ECO:0000313" key="2">
    <source>
        <dbReference type="EMBL" id="GAA4709474.1"/>
    </source>
</evidence>
<dbReference type="SUPFAM" id="SSF56784">
    <property type="entry name" value="HAD-like"/>
    <property type="match status" value="1"/>
</dbReference>
<sequence>MGSDGTLGHAHDHADGSATGHAAVRAGSDPLAPRPADAVVFDLGNVLIRWDPVPAIAAAVGADRAAAFLADPDFDFAAWNHANDAGRSLAEAEQAALASHPHYAQEVLAYREHFDASMVEEIAGSVEILRELHAGQVPLFALTNWSADLFPRAVERFEFLDLFEDIVVSGEEGVAKPDPEIFEVLEERVRHRAGLDDCIFVDDSAANVQAAEATGLDAILFTGPEHLRDDLIARGMPLRHLP</sequence>
<name>A0ABP8XKJ1_9MICO</name>
<dbReference type="SFLD" id="SFLDS00003">
    <property type="entry name" value="Haloacid_Dehalogenase"/>
    <property type="match status" value="1"/>
</dbReference>
<accession>A0ABP8XKJ1</accession>
<gene>
    <name evidence="2" type="ORF">GCM10025782_01890</name>
</gene>